<keyword evidence="2" id="KW-1185">Reference proteome</keyword>
<dbReference type="Proteomes" id="UP001205486">
    <property type="component" value="Unassembled WGS sequence"/>
</dbReference>
<proteinExistence type="predicted"/>
<gene>
    <name evidence="1" type="ORF">J2S34_003077</name>
</gene>
<reference evidence="1" key="1">
    <citation type="submission" date="2022-03" db="EMBL/GenBank/DDBJ databases">
        <title>Interactions between chemoautotrophic and heterotrophic bacteria.</title>
        <authorList>
            <person name="Santoro A."/>
        </authorList>
    </citation>
    <scope>NUCLEOTIDE SEQUENCE</scope>
    <source>
        <strain evidence="1">Nb-106</strain>
    </source>
</reference>
<evidence type="ECO:0000313" key="1">
    <source>
        <dbReference type="EMBL" id="MCP2000629.1"/>
    </source>
</evidence>
<accession>A0ACC6ALT2</accession>
<sequence>MISFDDAQRHQQRLAGDDPDIPACLGDVGFRLLIAGRLEYAGPAA</sequence>
<evidence type="ECO:0000313" key="2">
    <source>
        <dbReference type="Proteomes" id="UP001205486"/>
    </source>
</evidence>
<dbReference type="EMBL" id="JALJZS010000002">
    <property type="protein sequence ID" value="MCP2000629.1"/>
    <property type="molecule type" value="Genomic_DNA"/>
</dbReference>
<organism evidence="1 2">
    <name type="scientific">Nitrobacter winogradskyi</name>
    <name type="common">Nitrobacter agilis</name>
    <dbReference type="NCBI Taxonomy" id="913"/>
    <lineage>
        <taxon>Bacteria</taxon>
        <taxon>Pseudomonadati</taxon>
        <taxon>Pseudomonadota</taxon>
        <taxon>Alphaproteobacteria</taxon>
        <taxon>Hyphomicrobiales</taxon>
        <taxon>Nitrobacteraceae</taxon>
        <taxon>Nitrobacter</taxon>
    </lineage>
</organism>
<name>A0ACC6ALT2_NITWI</name>
<comment type="caution">
    <text evidence="1">The sequence shown here is derived from an EMBL/GenBank/DDBJ whole genome shotgun (WGS) entry which is preliminary data.</text>
</comment>
<protein>
    <submittedName>
        <fullName evidence="1">Uncharacterized protein</fullName>
    </submittedName>
</protein>